<evidence type="ECO:0000313" key="2">
    <source>
        <dbReference type="EMBL" id="AVR96608.1"/>
    </source>
</evidence>
<evidence type="ECO:0000256" key="1">
    <source>
        <dbReference type="SAM" id="SignalP"/>
    </source>
</evidence>
<organism evidence="2 3">
    <name type="scientific">Pseudoduganella armeniaca</name>
    <dbReference type="NCBI Taxonomy" id="2072590"/>
    <lineage>
        <taxon>Bacteria</taxon>
        <taxon>Pseudomonadati</taxon>
        <taxon>Pseudomonadota</taxon>
        <taxon>Betaproteobacteria</taxon>
        <taxon>Burkholderiales</taxon>
        <taxon>Oxalobacteraceae</taxon>
        <taxon>Telluria group</taxon>
        <taxon>Pseudoduganella</taxon>
    </lineage>
</organism>
<dbReference type="KEGG" id="masz:C9I28_13595"/>
<dbReference type="AlphaFoldDB" id="A0A2R4CAS5"/>
<keyword evidence="3" id="KW-1185">Reference proteome</keyword>
<dbReference type="SUPFAM" id="SSF53254">
    <property type="entry name" value="Phosphoglycerate mutase-like"/>
    <property type="match status" value="1"/>
</dbReference>
<name>A0A2R4CAS5_9BURK</name>
<protein>
    <submittedName>
        <fullName evidence="2">Histidine phosphatase family protein</fullName>
    </submittedName>
</protein>
<sequence length="200" mass="21069">MSRRFFLCCLLLLCASPAWAAADELWRHLQGGGHVLVVRHAATEPGMGDPPGFTLADCATQRNLSLPGREDARALGAAVRQHGVPVGRVLSSRWCRCQDTARLAFGRAEPVAMLDSMMGDDGEGRARKLAELRQLLAAQAAQGGAAANLVLVTHDVNIQALTGDKLAQGEMLVASVRPDGTLAVLGRLGVPKSADAVQAM</sequence>
<gene>
    <name evidence="2" type="ORF">C9I28_13595</name>
</gene>
<feature type="chain" id="PRO_5015310716" evidence="1">
    <location>
        <begin position="21"/>
        <end position="200"/>
    </location>
</feature>
<accession>A0A2R4CAS5</accession>
<feature type="signal peptide" evidence="1">
    <location>
        <begin position="1"/>
        <end position="20"/>
    </location>
</feature>
<reference evidence="2 3" key="1">
    <citation type="submission" date="2018-03" db="EMBL/GenBank/DDBJ databases">
        <title>Massilia armeniaca sp. nov., isolated from desert soil.</title>
        <authorList>
            <person name="Huang H."/>
            <person name="Ren M."/>
        </authorList>
    </citation>
    <scope>NUCLEOTIDE SEQUENCE [LARGE SCALE GENOMIC DNA]</scope>
    <source>
        <strain evidence="2 3">ZMN-3</strain>
    </source>
</reference>
<keyword evidence="1" id="KW-0732">Signal</keyword>
<dbReference type="EMBL" id="CP028324">
    <property type="protein sequence ID" value="AVR96608.1"/>
    <property type="molecule type" value="Genomic_DNA"/>
</dbReference>
<dbReference type="InterPro" id="IPR029033">
    <property type="entry name" value="His_PPase_superfam"/>
</dbReference>
<proteinExistence type="predicted"/>
<dbReference type="Proteomes" id="UP000240505">
    <property type="component" value="Chromosome"/>
</dbReference>
<dbReference type="CDD" id="cd07040">
    <property type="entry name" value="HP"/>
    <property type="match status" value="1"/>
</dbReference>
<dbReference type="Gene3D" id="3.40.50.1240">
    <property type="entry name" value="Phosphoglycerate mutase-like"/>
    <property type="match status" value="1"/>
</dbReference>
<dbReference type="RefSeq" id="WP_107141957.1">
    <property type="nucleotide sequence ID" value="NZ_CP028324.1"/>
</dbReference>
<evidence type="ECO:0000313" key="3">
    <source>
        <dbReference type="Proteomes" id="UP000240505"/>
    </source>
</evidence>
<dbReference type="OrthoDB" id="8685508at2"/>